<evidence type="ECO:0000256" key="1">
    <source>
        <dbReference type="SAM" id="MobiDB-lite"/>
    </source>
</evidence>
<dbReference type="Proteomes" id="UP001642484">
    <property type="component" value="Unassembled WGS sequence"/>
</dbReference>
<organism evidence="2 3">
    <name type="scientific">Durusdinium trenchii</name>
    <dbReference type="NCBI Taxonomy" id="1381693"/>
    <lineage>
        <taxon>Eukaryota</taxon>
        <taxon>Sar</taxon>
        <taxon>Alveolata</taxon>
        <taxon>Dinophyceae</taxon>
        <taxon>Suessiales</taxon>
        <taxon>Symbiodiniaceae</taxon>
        <taxon>Durusdinium</taxon>
    </lineage>
</organism>
<feature type="non-terminal residue" evidence="2">
    <location>
        <position position="1"/>
    </location>
</feature>
<evidence type="ECO:0000313" key="2">
    <source>
        <dbReference type="EMBL" id="CAK9111343.1"/>
    </source>
</evidence>
<feature type="non-terminal residue" evidence="2">
    <location>
        <position position="80"/>
    </location>
</feature>
<feature type="compositionally biased region" description="Basic and acidic residues" evidence="1">
    <location>
        <begin position="32"/>
        <end position="46"/>
    </location>
</feature>
<evidence type="ECO:0000313" key="3">
    <source>
        <dbReference type="Proteomes" id="UP001642484"/>
    </source>
</evidence>
<feature type="region of interest" description="Disordered" evidence="1">
    <location>
        <begin position="16"/>
        <end position="80"/>
    </location>
</feature>
<sequence>AAKAVISCLKRADTTDIGKGSAKKAKVAADAGHGKKEKAKEIKEKDPDEEAEETSEDEDEILARSDSVRNAVGKDLEENI</sequence>
<keyword evidence="3" id="KW-1185">Reference proteome</keyword>
<dbReference type="EMBL" id="CAXAMN010027539">
    <property type="protein sequence ID" value="CAK9111343.1"/>
    <property type="molecule type" value="Genomic_DNA"/>
</dbReference>
<feature type="compositionally biased region" description="Basic and acidic residues" evidence="1">
    <location>
        <begin position="61"/>
        <end position="80"/>
    </location>
</feature>
<accession>A0ABP0SG68</accession>
<reference evidence="2 3" key="1">
    <citation type="submission" date="2024-02" db="EMBL/GenBank/DDBJ databases">
        <authorList>
            <person name="Chen Y."/>
            <person name="Shah S."/>
            <person name="Dougan E. K."/>
            <person name="Thang M."/>
            <person name="Chan C."/>
        </authorList>
    </citation>
    <scope>NUCLEOTIDE SEQUENCE [LARGE SCALE GENOMIC DNA]</scope>
</reference>
<name>A0ABP0SG68_9DINO</name>
<proteinExistence type="predicted"/>
<gene>
    <name evidence="2" type="ORF">CCMP2556_LOCUS51686</name>
</gene>
<protein>
    <submittedName>
        <fullName evidence="2">Uncharacterized protein</fullName>
    </submittedName>
</protein>
<feature type="compositionally biased region" description="Acidic residues" evidence="1">
    <location>
        <begin position="47"/>
        <end position="60"/>
    </location>
</feature>
<comment type="caution">
    <text evidence="2">The sequence shown here is derived from an EMBL/GenBank/DDBJ whole genome shotgun (WGS) entry which is preliminary data.</text>
</comment>